<accession>A0A927CVQ8</accession>
<sequence>MKRRRTTLKSSEWDAVVQHLEKMLETVKFGSITLVVQDGKVIQIEKNEKVRLPSNKTR</sequence>
<organism evidence="1 2">
    <name type="scientific">Peribacillus faecalis</name>
    <dbReference type="NCBI Taxonomy" id="2772559"/>
    <lineage>
        <taxon>Bacteria</taxon>
        <taxon>Bacillati</taxon>
        <taxon>Bacillota</taxon>
        <taxon>Bacilli</taxon>
        <taxon>Bacillales</taxon>
        <taxon>Bacillaceae</taxon>
        <taxon>Peribacillus</taxon>
    </lineage>
</organism>
<comment type="caution">
    <text evidence="1">The sequence shown here is derived from an EMBL/GenBank/DDBJ whole genome shotgun (WGS) entry which is preliminary data.</text>
</comment>
<keyword evidence="2" id="KW-1185">Reference proteome</keyword>
<evidence type="ECO:0000313" key="2">
    <source>
        <dbReference type="Proteomes" id="UP000602076"/>
    </source>
</evidence>
<dbReference type="Proteomes" id="UP000602076">
    <property type="component" value="Unassembled WGS sequence"/>
</dbReference>
<dbReference type="EMBL" id="JACXSI010000012">
    <property type="protein sequence ID" value="MBD3107951.1"/>
    <property type="molecule type" value="Genomic_DNA"/>
</dbReference>
<protein>
    <submittedName>
        <fullName evidence="1">YezD family protein</fullName>
    </submittedName>
</protein>
<name>A0A927CVQ8_9BACI</name>
<proteinExistence type="predicted"/>
<reference evidence="1" key="1">
    <citation type="submission" date="2020-09" db="EMBL/GenBank/DDBJ databases">
        <title>Bacillus faecalis sp. nov., a moderately halophilic bacterium isolated from cow faeces.</title>
        <authorList>
            <person name="Jiang L."/>
            <person name="Lee J."/>
        </authorList>
    </citation>
    <scope>NUCLEOTIDE SEQUENCE</scope>
    <source>
        <strain evidence="1">AGMB 02131</strain>
    </source>
</reference>
<gene>
    <name evidence="1" type="ORF">IEO70_06195</name>
</gene>
<evidence type="ECO:0000313" key="1">
    <source>
        <dbReference type="EMBL" id="MBD3107951.1"/>
    </source>
</evidence>
<dbReference type="AlphaFoldDB" id="A0A927CVQ8"/>
<dbReference type="Pfam" id="PF10055">
    <property type="entry name" value="DUF2292"/>
    <property type="match status" value="1"/>
</dbReference>
<dbReference type="InterPro" id="IPR018743">
    <property type="entry name" value="DUF2292"/>
</dbReference>